<keyword evidence="9" id="KW-0653">Protein transport</keyword>
<proteinExistence type="inferred from homology"/>
<feature type="region of interest" description="Disordered" evidence="14">
    <location>
        <begin position="1497"/>
        <end position="1522"/>
    </location>
</feature>
<dbReference type="PANTHER" id="PTHR13803">
    <property type="entry name" value="SEC24-RELATED PROTEIN"/>
    <property type="match status" value="1"/>
</dbReference>
<dbReference type="GO" id="GO:0000149">
    <property type="term" value="F:SNARE binding"/>
    <property type="evidence" value="ECO:0007669"/>
    <property type="project" value="TreeGrafter"/>
</dbReference>
<dbReference type="Pfam" id="PF00626">
    <property type="entry name" value="Gelsolin"/>
    <property type="match status" value="1"/>
</dbReference>
<feature type="region of interest" description="Disordered" evidence="14">
    <location>
        <begin position="1"/>
        <end position="23"/>
    </location>
</feature>
<dbReference type="InterPro" id="IPR036174">
    <property type="entry name" value="Znf_Sec23_Sec24_sf"/>
</dbReference>
<evidence type="ECO:0000256" key="10">
    <source>
        <dbReference type="ARBA" id="ARBA00023034"/>
    </source>
</evidence>
<feature type="compositionally biased region" description="Basic and acidic residues" evidence="14">
    <location>
        <begin position="2025"/>
        <end position="2055"/>
    </location>
</feature>
<feature type="compositionally biased region" description="Basic and acidic residues" evidence="14">
    <location>
        <begin position="2411"/>
        <end position="2440"/>
    </location>
</feature>
<keyword evidence="18" id="KW-1185">Reference proteome</keyword>
<dbReference type="SUPFAM" id="SSF82754">
    <property type="entry name" value="C-terminal, gelsolin-like domain of Sec23/24"/>
    <property type="match status" value="1"/>
</dbReference>
<dbReference type="InterPro" id="IPR001202">
    <property type="entry name" value="WW_dom"/>
</dbReference>
<evidence type="ECO:0000256" key="1">
    <source>
        <dbReference type="ARBA" id="ARBA00004394"/>
    </source>
</evidence>
<feature type="compositionally biased region" description="Basic and acidic residues" evidence="14">
    <location>
        <begin position="1642"/>
        <end position="1668"/>
    </location>
</feature>
<feature type="region of interest" description="Disordered" evidence="14">
    <location>
        <begin position="1840"/>
        <end position="1893"/>
    </location>
</feature>
<dbReference type="InterPro" id="IPR036875">
    <property type="entry name" value="Znf_CCHC_sf"/>
</dbReference>
<accession>A0A1Q9DU54</accession>
<dbReference type="InterPro" id="IPR050550">
    <property type="entry name" value="SEC23_SEC24_subfamily"/>
</dbReference>
<feature type="compositionally biased region" description="Basic and acidic residues" evidence="14">
    <location>
        <begin position="1509"/>
        <end position="1522"/>
    </location>
</feature>
<dbReference type="Pfam" id="PF04811">
    <property type="entry name" value="Sec23_trunk"/>
    <property type="match status" value="1"/>
</dbReference>
<dbReference type="InterPro" id="IPR001878">
    <property type="entry name" value="Znf_CCHC"/>
</dbReference>
<dbReference type="InterPro" id="IPR029006">
    <property type="entry name" value="ADF-H/Gelsolin-like_dom_sf"/>
</dbReference>
<evidence type="ECO:0000256" key="6">
    <source>
        <dbReference type="ARBA" id="ARBA00022490"/>
    </source>
</evidence>
<feature type="compositionally biased region" description="Pro residues" evidence="14">
    <location>
        <begin position="1092"/>
        <end position="1114"/>
    </location>
</feature>
<comment type="caution">
    <text evidence="17">The sequence shown here is derived from an EMBL/GenBank/DDBJ whole genome shotgun (WGS) entry which is preliminary data.</text>
</comment>
<dbReference type="InterPro" id="IPR012990">
    <property type="entry name" value="Beta-sandwich_Sec23_24"/>
</dbReference>
<dbReference type="InterPro" id="IPR036612">
    <property type="entry name" value="KH_dom_type_1_sf"/>
</dbReference>
<evidence type="ECO:0000256" key="5">
    <source>
        <dbReference type="ARBA" id="ARBA00022448"/>
    </source>
</evidence>
<feature type="compositionally biased region" description="Low complexity" evidence="14">
    <location>
        <begin position="1788"/>
        <end position="1803"/>
    </location>
</feature>
<keyword evidence="13" id="KW-0694">RNA-binding</keyword>
<dbReference type="SUPFAM" id="SSF81811">
    <property type="entry name" value="Helical domain of Sec23/24"/>
    <property type="match status" value="1"/>
</dbReference>
<feature type="compositionally biased region" description="Basic and acidic residues" evidence="14">
    <location>
        <begin position="1723"/>
        <end position="1753"/>
    </location>
</feature>
<dbReference type="SMART" id="SM00343">
    <property type="entry name" value="ZnF_C2HC"/>
    <property type="match status" value="1"/>
</dbReference>
<dbReference type="InterPro" id="IPR007123">
    <property type="entry name" value="Gelsolin-like_dom"/>
</dbReference>
<name>A0A1Q9DU54_SYMMI</name>
<dbReference type="SUPFAM" id="SSF54791">
    <property type="entry name" value="Eukaryotic type KH-domain (KH-domain type I)"/>
    <property type="match status" value="1"/>
</dbReference>
<keyword evidence="12" id="KW-0479">Metal-binding</keyword>
<dbReference type="CDD" id="cd00105">
    <property type="entry name" value="KH-I"/>
    <property type="match status" value="1"/>
</dbReference>
<comment type="subcellular location">
    <subcellularLocation>
        <location evidence="2">Cytoplasm</location>
    </subcellularLocation>
    <subcellularLocation>
        <location evidence="3">Endoplasmic reticulum membrane</location>
    </subcellularLocation>
    <subcellularLocation>
        <location evidence="1">Golgi apparatus membrane</location>
    </subcellularLocation>
</comment>
<feature type="region of interest" description="Disordered" evidence="14">
    <location>
        <begin position="2318"/>
        <end position="2441"/>
    </location>
</feature>
<evidence type="ECO:0000256" key="8">
    <source>
        <dbReference type="ARBA" id="ARBA00022892"/>
    </source>
</evidence>
<feature type="region of interest" description="Disordered" evidence="14">
    <location>
        <begin position="1999"/>
        <end position="2103"/>
    </location>
</feature>
<evidence type="ECO:0000256" key="11">
    <source>
        <dbReference type="ARBA" id="ARBA00023136"/>
    </source>
</evidence>
<gene>
    <name evidence="17" type="ORF">AK812_SmicGene18855</name>
</gene>
<dbReference type="GO" id="GO:0005789">
    <property type="term" value="C:endoplasmic reticulum membrane"/>
    <property type="evidence" value="ECO:0007669"/>
    <property type="project" value="UniProtKB-SubCell"/>
</dbReference>
<feature type="compositionally biased region" description="Gly residues" evidence="14">
    <location>
        <begin position="64"/>
        <end position="80"/>
    </location>
</feature>
<feature type="compositionally biased region" description="Basic and acidic residues" evidence="14">
    <location>
        <begin position="2326"/>
        <end position="2349"/>
    </location>
</feature>
<dbReference type="SMART" id="SM00456">
    <property type="entry name" value="WW"/>
    <property type="match status" value="1"/>
</dbReference>
<dbReference type="GO" id="GO:0008270">
    <property type="term" value="F:zinc ion binding"/>
    <property type="evidence" value="ECO:0007669"/>
    <property type="project" value="UniProtKB-KW"/>
</dbReference>
<keyword evidence="10" id="KW-0333">Golgi apparatus</keyword>
<feature type="domain" description="WW" evidence="15">
    <location>
        <begin position="1110"/>
        <end position="1142"/>
    </location>
</feature>
<evidence type="ECO:0000256" key="13">
    <source>
        <dbReference type="PROSITE-ProRule" id="PRU00117"/>
    </source>
</evidence>
<dbReference type="PROSITE" id="PS50158">
    <property type="entry name" value="ZF_CCHC"/>
    <property type="match status" value="1"/>
</dbReference>
<dbReference type="PROSITE" id="PS50084">
    <property type="entry name" value="KH_TYPE_1"/>
    <property type="match status" value="1"/>
</dbReference>
<feature type="region of interest" description="Disordered" evidence="14">
    <location>
        <begin position="40"/>
        <end position="136"/>
    </location>
</feature>
<feature type="compositionally biased region" description="Low complexity" evidence="14">
    <location>
        <begin position="2387"/>
        <end position="2408"/>
    </location>
</feature>
<feature type="region of interest" description="Disordered" evidence="14">
    <location>
        <begin position="918"/>
        <end position="949"/>
    </location>
</feature>
<dbReference type="GO" id="GO:0070971">
    <property type="term" value="C:endoplasmic reticulum exit site"/>
    <property type="evidence" value="ECO:0007669"/>
    <property type="project" value="TreeGrafter"/>
</dbReference>
<dbReference type="SUPFAM" id="SSF53300">
    <property type="entry name" value="vWA-like"/>
    <property type="match status" value="1"/>
</dbReference>
<evidence type="ECO:0000313" key="17">
    <source>
        <dbReference type="EMBL" id="OLP98668.1"/>
    </source>
</evidence>
<dbReference type="SUPFAM" id="SSF82919">
    <property type="entry name" value="Zn-finger domain of Sec23/24"/>
    <property type="match status" value="1"/>
</dbReference>
<dbReference type="Pfam" id="PF04810">
    <property type="entry name" value="zf-Sec23_Sec24"/>
    <property type="match status" value="1"/>
</dbReference>
<sequence length="2941" mass="319954">MHPYSPGYPAGPPGAAGAPGAPATASPFAAAGNVRASPFAGSAGGAPPTSAFGAPPTTAFPGGPAAGGPPMGGPPMGGAPMGAPPMAGPPLGAPPMGGPPGPAPASVPPPPTVDQMRTTPAASTFPGTGMGAAAHTEPPAAFGAAATAQARGLYPQADASVPGAPGAPGHGGMQPTSTGQDAYSAQFLRDVETFNSPAHFVRCSVSRLPNSASAKQRLNIPLGVVLQPLAPLAPDVEQVPSVNFGAVGTIVRCKQCRTYVNPFVQWEANGRRWNCNLCGFSQLTPDTYYASLDESGKRMDRFQRAELHKGAVEYIAPGEYMVRPPQPPVFMFVIDVSYTSVVTGLLNTVVASIKEAIQSGSIPGGQRVQVGIITFDTSLHFYNLNSNLSQPQMLVVSDLEDLFLPLPDDILVPLAESEAAILNLLDSLPSIFGETKVNESCLGSAVRGAFMAMKHIGGKLLVFGACIPSVGELALKSTRDNPRLLGTDREVELLRPAGNDGYKQLAQELTPAQISVELFLAPQAYMDLASICPLAKYTGGDVHYYPQFNINTCFVKFKSELVHVLTRYMGWEAVMRVRVSRGWKITKFDGHLFIRGQDLLVVPNCHSDQTFAIQIDMDDNVTPDPVLYVQSALLYTNSEGERRIRVHTWAALTTPNFNDIIGSIDVQASAAMMSHQAMDQSIKTNQTEGRNKLNSFCQQVVQAGNVCQTEALQYLPLYIMGMLKSAAFRATNDISADLRTYIMMRLETLSVSQTAAFFNPRLMAIHNAPETCQTPDEHGRVQLPEMLNLTSESMTQDGVYLLEDGESVYMWIGRSVDTSFVQAVFGVSSFEQIDTNSAESVVGTRGDPLSTKIANILRQVRGQPSKVLDTRRWTKDANGALDMPQTGSQELPLLRLEGIVYSELRQFLDLKGRRRFRETDKGEVEDDGGDEPPPLPAEPPPAGNFSAIGHTPESIARLPEKLRQRLLQRGILKAADLKQTAPEPAVTAPPAMGVQATARALDLPPMPSFTPMDLAAAQSAAAAAAARIDADWATVMAPPMPAAVQTRPQQVYASAPVLRTELKRPAPSSEPEAKRQMLQAASSAVPSEAPAAPQPPPEPAPPPPGPPPGPPLPPGWVRVPHEGEFYFWNMNTNEVSWEDPSLVQEKKGPAKKEKEPKFKEEHRVLWTDLGKIIGRQGMNLKIIKASIGCEIQVPRQEKANSERQPRLPNMPVQVRKGWSEKGEEMLLRLLQGQQEQLQRLQEMMGAQLHGQQQLAAATQNIASSAQASRPRGLIDVKAVGRPNSLGGSLEEASRNWRQWNYRLELWLAIPDARKILSWARGDSEITLASLESTSIPGVTKEAILEFNRQLEVVLGTLTNEAPGDITMNSSTGSGLDMYRRLHVRLDPADMVTSMRWLRSLMSTQPVDSITDLVPAIEKWEDAHRRYSQRKDCTALTEQQRMVSLLGLVPSDLQGHLELNLGRLTSYELLRREMVSFADTKRAFTATDGAVPMEVDALKGAKGPKGKGGKKGDSHQGKGGKKEDRECFICSKRGHLARDCWHKDKGKGRGTDAAKLKAQGKKGSKGRHQGRAHELEGAEEEAMDDGDYAYEAGEPDEEAELGFVGALEGEGSAEGEKEKEEADEEDTGGEGAHRSSPGAGSSTDRRELEENLKKEQDKGDEAEPGEKPTKGCRSPPEFEEIQAEGRIGREEALERRFNLPGKARKQDEYPLMPEAGSKVAAPPSRREKAMMKGRPEEREHSDDDLDVPKERDWTVRPVKMTPEGREGKKRREARRKVRRNKEMREERQSGVSASATSGSAASASAKRRTAPGAARTRKGWVFTFKAGESTLPADLYFQKRRAARAKQKAKELLSEDEKEDEPQRGYDTDSDSDPGHRPLGRGPRSPPGGGEGANEAVVYSFETGVGGAASEATMEVILDSGQRGPAGFRTADGSWLPNLGTAVVSLKSAEGFSFKVRFSVASVKRALLSATQVLKLGHTILLKGSKATIHVKGDRDRALTFKVNGSPKEGDEEEKEEKNQARKGKEKKEEKNQARKVEEKKEEKNPTHKAGKEEKGLVQPRSGSLYVGEGSGSSRGEAASAAAQAPAEEEGQQAHPLARPDRPTPEMIAAHEDLAFLGYKKLILKNDQGDHHGQSNGEAERSVQTVQGLVRTLKSSLEEKGINLDPSSSVLAWMVEYAGTLHTLFSQELHEGLTPFQRIKGRKWQVALPCFGEAVDFRRNTRSKLDSRWQSGENLGIRLQSTEKIVGTSREGSSWSSLPPPARELARPEVAPPVYIRQSDLETHGYTAGCEACAAIREGRRRAGINHSEHCRQRVTEALRETTSGRARLERETQRESEFFEKVHQADEKKRKVSSGQEATPTGEPPEGATSASSAARPLTIARQVPLGSRGASSTQGGGAAASAAPPTGQKRKSEGERDEDRAELAPSDQRSEAQKRKAAEDAQGMIDEIIAQEREGFIASVEHKERPTCDLEDDLWEEKFYDENSGKELPSEGVKSARMEEIEVIKSMGVWEPIDRPAGEKVIGTRTQKKEGNNEDPAWTDFFAAMPPLSSLRALFTIAASDRIPGSDGRPVSVNKNGEVCILFVDVKKAHFWSPVRRRLLVELPAEAGEGPNKVGLLKRSLYGTRDAPSNWEHAIKKVMTDLGFVQGVIHSISVLNRLVTWTNRGIEMEADPRHVELVLEHLRLTSASPVTTPLVKSTGDEDEMPLDKEETSLYRSIAMRIGYLSSDRPDMLRTFGELAKGLKEPTQYHWGLLKRAGRYLKGMPRLVQLIPHQEFFASVQGWSDTDHAGCVRTRKSTTGTAVQLGKAVIKATAKGQSVIALSSGEAEYYGLISTASACLGEQAMLSDWGIQCPVVINVDATTGISIGSRRGLGKVKHIHTCFLWVQEIIDSGRIKLRKVGTGNMLADLMTKPLDAKLIHRFLEGMEFATKPGRHPLALKT</sequence>
<dbReference type="InterPro" id="IPR036180">
    <property type="entry name" value="Gelsolin-like_dom_sf"/>
</dbReference>
<feature type="compositionally biased region" description="Polar residues" evidence="14">
    <location>
        <begin position="115"/>
        <end position="126"/>
    </location>
</feature>
<evidence type="ECO:0000256" key="14">
    <source>
        <dbReference type="SAM" id="MobiDB-lite"/>
    </source>
</evidence>
<feature type="compositionally biased region" description="Basic residues" evidence="14">
    <location>
        <begin position="1557"/>
        <end position="1569"/>
    </location>
</feature>
<feature type="compositionally biased region" description="Pro residues" evidence="14">
    <location>
        <begin position="82"/>
        <end position="112"/>
    </location>
</feature>
<dbReference type="EMBL" id="LSRX01000389">
    <property type="protein sequence ID" value="OLP98668.1"/>
    <property type="molecule type" value="Genomic_DNA"/>
</dbReference>
<feature type="compositionally biased region" description="Basic and acidic residues" evidence="14">
    <location>
        <begin position="1685"/>
        <end position="1696"/>
    </location>
</feature>
<feature type="compositionally biased region" description="Basic and acidic residues" evidence="14">
    <location>
        <begin position="1847"/>
        <end position="1866"/>
    </location>
</feature>
<organism evidence="17 18">
    <name type="scientific">Symbiodinium microadriaticum</name>
    <name type="common">Dinoflagellate</name>
    <name type="synonym">Zooxanthella microadriatica</name>
    <dbReference type="NCBI Taxonomy" id="2951"/>
    <lineage>
        <taxon>Eukaryota</taxon>
        <taxon>Sar</taxon>
        <taxon>Alveolata</taxon>
        <taxon>Dinophyceae</taxon>
        <taxon>Suessiales</taxon>
        <taxon>Symbiodiniaceae</taxon>
        <taxon>Symbiodinium</taxon>
    </lineage>
</organism>
<dbReference type="InterPro" id="IPR036020">
    <property type="entry name" value="WW_dom_sf"/>
</dbReference>
<dbReference type="CDD" id="cd09272">
    <property type="entry name" value="RNase_HI_RT_Ty1"/>
    <property type="match status" value="1"/>
</dbReference>
<dbReference type="GO" id="GO:0006886">
    <property type="term" value="P:intracellular protein transport"/>
    <property type="evidence" value="ECO:0007669"/>
    <property type="project" value="InterPro"/>
</dbReference>
<feature type="compositionally biased region" description="Pro residues" evidence="14">
    <location>
        <begin position="931"/>
        <end position="942"/>
    </location>
</feature>
<evidence type="ECO:0000256" key="7">
    <source>
        <dbReference type="ARBA" id="ARBA00022824"/>
    </source>
</evidence>
<dbReference type="GO" id="GO:0090110">
    <property type="term" value="P:COPII-coated vesicle cargo loading"/>
    <property type="evidence" value="ECO:0007669"/>
    <property type="project" value="TreeGrafter"/>
</dbReference>
<dbReference type="Gene3D" id="3.40.50.410">
    <property type="entry name" value="von Willebrand factor, type A domain"/>
    <property type="match status" value="1"/>
</dbReference>
<dbReference type="InterPro" id="IPR036465">
    <property type="entry name" value="vWFA_dom_sf"/>
</dbReference>
<keyword evidence="8" id="KW-0931">ER-Golgi transport</keyword>
<keyword evidence="6" id="KW-0963">Cytoplasm</keyword>
<dbReference type="Gene3D" id="2.20.70.10">
    <property type="match status" value="1"/>
</dbReference>
<dbReference type="SUPFAM" id="SSF57756">
    <property type="entry name" value="Retrovirus zinc finger-like domains"/>
    <property type="match status" value="1"/>
</dbReference>
<dbReference type="InterPro" id="IPR006895">
    <property type="entry name" value="Znf_Sec23_Sec24"/>
</dbReference>
<evidence type="ECO:0000259" key="16">
    <source>
        <dbReference type="PROSITE" id="PS50158"/>
    </source>
</evidence>
<dbReference type="Pfam" id="PF04815">
    <property type="entry name" value="Sec23_helical"/>
    <property type="match status" value="1"/>
</dbReference>
<dbReference type="OrthoDB" id="49016at2759"/>
<reference evidence="17 18" key="1">
    <citation type="submission" date="2016-02" db="EMBL/GenBank/DDBJ databases">
        <title>Genome analysis of coral dinoflagellate symbionts highlights evolutionary adaptations to a symbiotic lifestyle.</title>
        <authorList>
            <person name="Aranda M."/>
            <person name="Li Y."/>
            <person name="Liew Y.J."/>
            <person name="Baumgarten S."/>
            <person name="Simakov O."/>
            <person name="Wilson M."/>
            <person name="Piel J."/>
            <person name="Ashoor H."/>
            <person name="Bougouffa S."/>
            <person name="Bajic V.B."/>
            <person name="Ryu T."/>
            <person name="Ravasi T."/>
            <person name="Bayer T."/>
            <person name="Micklem G."/>
            <person name="Kim H."/>
            <person name="Bhak J."/>
            <person name="Lajeunesse T.C."/>
            <person name="Voolstra C.R."/>
        </authorList>
    </citation>
    <scope>NUCLEOTIDE SEQUENCE [LARGE SCALE GENOMIC DNA]</scope>
    <source>
        <strain evidence="17 18">CCMP2467</strain>
    </source>
</reference>
<comment type="similarity">
    <text evidence="4">Belongs to the SEC23/SEC24 family. SEC24 subfamily.</text>
</comment>
<dbReference type="Pfam" id="PF08033">
    <property type="entry name" value="Sec23_BS"/>
    <property type="match status" value="1"/>
</dbReference>
<dbReference type="InterPro" id="IPR036175">
    <property type="entry name" value="Sec23/24_helical_dom_sf"/>
</dbReference>
<protein>
    <submittedName>
        <fullName evidence="17">Protein transport protein Sec24-like</fullName>
    </submittedName>
</protein>
<feature type="domain" description="CCHC-type" evidence="16">
    <location>
        <begin position="1526"/>
        <end position="1539"/>
    </location>
</feature>
<evidence type="ECO:0000313" key="18">
    <source>
        <dbReference type="Proteomes" id="UP000186817"/>
    </source>
</evidence>
<feature type="compositionally biased region" description="Basic and acidic residues" evidence="14">
    <location>
        <begin position="1540"/>
        <end position="1554"/>
    </location>
</feature>
<dbReference type="InterPro" id="IPR006896">
    <property type="entry name" value="Sec23/24_trunk_dom"/>
</dbReference>
<feature type="region of interest" description="Disordered" evidence="14">
    <location>
        <begin position="1063"/>
        <end position="1116"/>
    </location>
</feature>
<feature type="compositionally biased region" description="Basic residues" evidence="14">
    <location>
        <begin position="1766"/>
        <end position="1778"/>
    </location>
</feature>
<feature type="compositionally biased region" description="Low complexity" evidence="14">
    <location>
        <begin position="2071"/>
        <end position="2085"/>
    </location>
</feature>
<feature type="region of interest" description="Disordered" evidence="14">
    <location>
        <begin position="1603"/>
        <end position="1823"/>
    </location>
</feature>
<evidence type="ECO:0000256" key="12">
    <source>
        <dbReference type="PROSITE-ProRule" id="PRU00047"/>
    </source>
</evidence>
<evidence type="ECO:0000256" key="9">
    <source>
        <dbReference type="ARBA" id="ARBA00022927"/>
    </source>
</evidence>
<evidence type="ECO:0000256" key="4">
    <source>
        <dbReference type="ARBA" id="ARBA00008334"/>
    </source>
</evidence>
<feature type="region of interest" description="Disordered" evidence="14">
    <location>
        <begin position="1540"/>
        <end position="1583"/>
    </location>
</feature>
<dbReference type="PANTHER" id="PTHR13803:SF39">
    <property type="entry name" value="SECRETORY 24AB, ISOFORM A"/>
    <property type="match status" value="1"/>
</dbReference>
<keyword evidence="5" id="KW-0813">Transport</keyword>
<dbReference type="Gene3D" id="2.30.30.380">
    <property type="entry name" value="Zn-finger domain of Sec23/24"/>
    <property type="match status" value="1"/>
</dbReference>
<dbReference type="PROSITE" id="PS50020">
    <property type="entry name" value="WW_DOMAIN_2"/>
    <property type="match status" value="1"/>
</dbReference>
<dbReference type="Gene3D" id="3.30.1370.10">
    <property type="entry name" value="K Homology domain, type 1"/>
    <property type="match status" value="1"/>
</dbReference>
<feature type="compositionally biased region" description="Low complexity" evidence="14">
    <location>
        <begin position="40"/>
        <end position="63"/>
    </location>
</feature>
<keyword evidence="12" id="KW-0863">Zinc-finger</keyword>
<dbReference type="GO" id="GO:0030127">
    <property type="term" value="C:COPII vesicle coat"/>
    <property type="evidence" value="ECO:0007669"/>
    <property type="project" value="InterPro"/>
</dbReference>
<dbReference type="SUPFAM" id="SSF51045">
    <property type="entry name" value="WW domain"/>
    <property type="match status" value="1"/>
</dbReference>
<dbReference type="Gene3D" id="3.40.20.10">
    <property type="entry name" value="Severin"/>
    <property type="match status" value="1"/>
</dbReference>
<dbReference type="Gene3D" id="1.20.120.730">
    <property type="entry name" value="Sec23/Sec24 helical domain"/>
    <property type="match status" value="1"/>
</dbReference>
<feature type="compositionally biased region" description="Low complexity" evidence="14">
    <location>
        <begin position="1080"/>
        <end position="1091"/>
    </location>
</feature>
<feature type="region of interest" description="Disordered" evidence="14">
    <location>
        <begin position="156"/>
        <end position="181"/>
    </location>
</feature>
<evidence type="ECO:0000256" key="3">
    <source>
        <dbReference type="ARBA" id="ARBA00004586"/>
    </source>
</evidence>
<dbReference type="Proteomes" id="UP000186817">
    <property type="component" value="Unassembled WGS sequence"/>
</dbReference>
<keyword evidence="11" id="KW-0472">Membrane</keyword>
<dbReference type="GO" id="GO:0000139">
    <property type="term" value="C:Golgi membrane"/>
    <property type="evidence" value="ECO:0007669"/>
    <property type="project" value="UniProtKB-SubCell"/>
</dbReference>
<keyword evidence="12" id="KW-0862">Zinc</keyword>
<dbReference type="Gene3D" id="2.60.40.1670">
    <property type="entry name" value="beta-sandwich domain of Sec23/24"/>
    <property type="match status" value="1"/>
</dbReference>
<dbReference type="SUPFAM" id="SSF81995">
    <property type="entry name" value="beta-sandwich domain of Sec23/24"/>
    <property type="match status" value="1"/>
</dbReference>
<evidence type="ECO:0000259" key="15">
    <source>
        <dbReference type="PROSITE" id="PS50020"/>
    </source>
</evidence>
<dbReference type="InterPro" id="IPR006900">
    <property type="entry name" value="Sec23/24_helical_dom"/>
</dbReference>
<keyword evidence="7" id="KW-0256">Endoplasmic reticulum</keyword>
<evidence type="ECO:0000256" key="2">
    <source>
        <dbReference type="ARBA" id="ARBA00004496"/>
    </source>
</evidence>
<dbReference type="GO" id="GO:0003723">
    <property type="term" value="F:RNA binding"/>
    <property type="evidence" value="ECO:0007669"/>
    <property type="project" value="UniProtKB-UniRule"/>
</dbReference>